<proteinExistence type="predicted"/>
<dbReference type="EMBL" id="JANAVB010031114">
    <property type="protein sequence ID" value="KAJ6812412.1"/>
    <property type="molecule type" value="Genomic_DNA"/>
</dbReference>
<accession>A0AAX6G5V1</accession>
<keyword evidence="3" id="KW-1185">Reference proteome</keyword>
<evidence type="ECO:0000313" key="2">
    <source>
        <dbReference type="EMBL" id="KAJ6823823.1"/>
    </source>
</evidence>
<dbReference type="AlphaFoldDB" id="A0AAX6G5V1"/>
<reference evidence="2" key="1">
    <citation type="journal article" date="2023" name="GigaByte">
        <title>Genome assembly of the bearded iris, Iris pallida Lam.</title>
        <authorList>
            <person name="Bruccoleri R.E."/>
            <person name="Oakeley E.J."/>
            <person name="Faust A.M.E."/>
            <person name="Altorfer M."/>
            <person name="Dessus-Babus S."/>
            <person name="Burckhardt D."/>
            <person name="Oertli M."/>
            <person name="Naumann U."/>
            <person name="Petersen F."/>
            <person name="Wong J."/>
        </authorList>
    </citation>
    <scope>NUCLEOTIDE SEQUENCE</scope>
    <source>
        <strain evidence="2">GSM-AAB239-AS_SAM_17_03QT</strain>
    </source>
</reference>
<organism evidence="2 3">
    <name type="scientific">Iris pallida</name>
    <name type="common">Sweet iris</name>
    <dbReference type="NCBI Taxonomy" id="29817"/>
    <lineage>
        <taxon>Eukaryota</taxon>
        <taxon>Viridiplantae</taxon>
        <taxon>Streptophyta</taxon>
        <taxon>Embryophyta</taxon>
        <taxon>Tracheophyta</taxon>
        <taxon>Spermatophyta</taxon>
        <taxon>Magnoliopsida</taxon>
        <taxon>Liliopsida</taxon>
        <taxon>Asparagales</taxon>
        <taxon>Iridaceae</taxon>
        <taxon>Iridoideae</taxon>
        <taxon>Irideae</taxon>
        <taxon>Iris</taxon>
    </lineage>
</organism>
<dbReference type="EMBL" id="JANAVB010022597">
    <property type="protein sequence ID" value="KAJ6823823.1"/>
    <property type="molecule type" value="Genomic_DNA"/>
</dbReference>
<dbReference type="Proteomes" id="UP001140949">
    <property type="component" value="Unassembled WGS sequence"/>
</dbReference>
<protein>
    <submittedName>
        <fullName evidence="2">Glucan endo-1,3-beta-glucosidase GVI</fullName>
    </submittedName>
</protein>
<sequence length="90" mass="9352">MTDKLPNTPLDGGEDSASTLVATAVVTGIFKLAFPSAATRFLIAGRTEEAEPPGMTSLPAVMYRKLTELAKGTTLVLTHSAAKEGLVASF</sequence>
<comment type="caution">
    <text evidence="2">The sequence shown here is derived from an EMBL/GenBank/DDBJ whole genome shotgun (WGS) entry which is preliminary data.</text>
</comment>
<evidence type="ECO:0000313" key="3">
    <source>
        <dbReference type="Proteomes" id="UP001140949"/>
    </source>
</evidence>
<gene>
    <name evidence="2" type="ORF">M6B38_129155</name>
    <name evidence="1" type="ORF">M6B38_149275</name>
</gene>
<evidence type="ECO:0000313" key="1">
    <source>
        <dbReference type="EMBL" id="KAJ6812412.1"/>
    </source>
</evidence>
<name>A0AAX6G5V1_IRIPA</name>
<reference evidence="2" key="2">
    <citation type="submission" date="2023-04" db="EMBL/GenBank/DDBJ databases">
        <authorList>
            <person name="Bruccoleri R.E."/>
            <person name="Oakeley E.J."/>
            <person name="Faust A.-M."/>
            <person name="Dessus-Babus S."/>
            <person name="Altorfer M."/>
            <person name="Burckhardt D."/>
            <person name="Oertli M."/>
            <person name="Naumann U."/>
            <person name="Petersen F."/>
            <person name="Wong J."/>
        </authorList>
    </citation>
    <scope>NUCLEOTIDE SEQUENCE</scope>
    <source>
        <strain evidence="2">GSM-AAB239-AS_SAM_17_03QT</strain>
        <tissue evidence="2">Leaf</tissue>
    </source>
</reference>